<reference evidence="2 3" key="1">
    <citation type="submission" date="2018-06" db="EMBL/GenBank/DDBJ databases">
        <title>Sphaerisporangium craniellae sp. nov., isolated from a marine sponge in the South China Sea.</title>
        <authorList>
            <person name="Li L."/>
        </authorList>
    </citation>
    <scope>NUCLEOTIDE SEQUENCE [LARGE SCALE GENOMIC DNA]</scope>
    <source>
        <strain evidence="2 3">LHW63015</strain>
    </source>
</reference>
<name>A0A366LSB7_9ACTN</name>
<proteinExistence type="predicted"/>
<dbReference type="OrthoDB" id="2570531at2"/>
<keyword evidence="3" id="KW-1185">Reference proteome</keyword>
<protein>
    <submittedName>
        <fullName evidence="2">Aminoglycoside phosphotransferase family protein</fullName>
    </submittedName>
</protein>
<dbReference type="InterPro" id="IPR002575">
    <property type="entry name" value="Aminoglycoside_PTrfase"/>
</dbReference>
<sequence>MSDQDEIAVPRAAGVRLPWHKVPPAVRAAVEEHLGGRVVEAVTQVGGFSPAAAARLRLADGRRAFVKAVGSEVNPDSRGMYLEEAKISAALPATAPVPRLLAAFDTDGWVALVFDDVDGRQPAMPWRPDELARVLGALGELARLPAPPAVPALEDRLARAFTGWRRLAGGEDVTGLHPWAVRHLDALAAIEADWPLGVAGETLVHADIRADNVLLTGDRVVIVDWAWASRGAAWYDLVQMLPSVRMQGGPPPQEVLDGHPLGRVADPGAVTAVVAALAGFMLRMSRRPDPPGLPSLRAFQRAQGVVALDWLRLRTGWPD</sequence>
<dbReference type="Proteomes" id="UP000253303">
    <property type="component" value="Unassembled WGS sequence"/>
</dbReference>
<dbReference type="Gene3D" id="3.90.1200.10">
    <property type="match status" value="1"/>
</dbReference>
<evidence type="ECO:0000313" key="2">
    <source>
        <dbReference type="EMBL" id="RBQ16443.1"/>
    </source>
</evidence>
<gene>
    <name evidence="2" type="ORF">DP939_29390</name>
</gene>
<accession>A0A366LSB7</accession>
<dbReference type="SUPFAM" id="SSF56112">
    <property type="entry name" value="Protein kinase-like (PK-like)"/>
    <property type="match status" value="1"/>
</dbReference>
<feature type="domain" description="Aminoglycoside phosphotransferase" evidence="1">
    <location>
        <begin position="61"/>
        <end position="252"/>
    </location>
</feature>
<dbReference type="RefSeq" id="WP_113984213.1">
    <property type="nucleotide sequence ID" value="NZ_QMEY01000016.1"/>
</dbReference>
<evidence type="ECO:0000259" key="1">
    <source>
        <dbReference type="Pfam" id="PF01636"/>
    </source>
</evidence>
<evidence type="ECO:0000313" key="3">
    <source>
        <dbReference type="Proteomes" id="UP000253303"/>
    </source>
</evidence>
<dbReference type="Pfam" id="PF01636">
    <property type="entry name" value="APH"/>
    <property type="match status" value="1"/>
</dbReference>
<organism evidence="2 3">
    <name type="scientific">Spongiactinospora rosea</name>
    <dbReference type="NCBI Taxonomy" id="2248750"/>
    <lineage>
        <taxon>Bacteria</taxon>
        <taxon>Bacillati</taxon>
        <taxon>Actinomycetota</taxon>
        <taxon>Actinomycetes</taxon>
        <taxon>Streptosporangiales</taxon>
        <taxon>Streptosporangiaceae</taxon>
        <taxon>Spongiactinospora</taxon>
    </lineage>
</organism>
<comment type="caution">
    <text evidence="2">The sequence shown here is derived from an EMBL/GenBank/DDBJ whole genome shotgun (WGS) entry which is preliminary data.</text>
</comment>
<dbReference type="InterPro" id="IPR011009">
    <property type="entry name" value="Kinase-like_dom_sf"/>
</dbReference>
<dbReference type="AlphaFoldDB" id="A0A366LSB7"/>
<keyword evidence="2" id="KW-0808">Transferase</keyword>
<dbReference type="EMBL" id="QMEY01000016">
    <property type="protein sequence ID" value="RBQ16443.1"/>
    <property type="molecule type" value="Genomic_DNA"/>
</dbReference>
<dbReference type="Gene3D" id="3.30.200.20">
    <property type="entry name" value="Phosphorylase Kinase, domain 1"/>
    <property type="match status" value="1"/>
</dbReference>
<dbReference type="GO" id="GO:0016740">
    <property type="term" value="F:transferase activity"/>
    <property type="evidence" value="ECO:0007669"/>
    <property type="project" value="UniProtKB-KW"/>
</dbReference>